<dbReference type="GO" id="GO:0044874">
    <property type="term" value="P:lipoprotein localization to outer membrane"/>
    <property type="evidence" value="ECO:0007669"/>
    <property type="project" value="TreeGrafter"/>
</dbReference>
<keyword evidence="3" id="KW-0813">Transport</keyword>
<evidence type="ECO:0000256" key="2">
    <source>
        <dbReference type="ARBA" id="ARBA00005236"/>
    </source>
</evidence>
<feature type="domain" description="MacB-like periplasmic core" evidence="10">
    <location>
        <begin position="30"/>
        <end position="244"/>
    </location>
</feature>
<protein>
    <submittedName>
        <fullName evidence="11">Lipoprotein-releasing system transmembrane subunit, LolC/LolE family</fullName>
    </submittedName>
</protein>
<dbReference type="AlphaFoldDB" id="A0A432WHI1"/>
<dbReference type="Proteomes" id="UP000287823">
    <property type="component" value="Unassembled WGS sequence"/>
</dbReference>
<sequence length="415" mass="46064">MKFALPWLLARRFRRSKHKNRFVNFISASSTAGIALGCAALIVLLSVMNGFQKALEEQLLSLVPHVQYEAVRDGLRDWRQVVATAEEHPRVIAAAPRVLINGMIQQGRGFKGVTAQAIDPELEPRVSGLTDYISSEDWQRFVDQPQGILLGYGLAESLDLKVGDRVNLLVPQIDSDRQSLRAPRRLSLELAGTYRLGGELDYQQAYLHLEEGRKAMGLSSEANSVRLRLDDVYQAPVVASQIAAQLSEYAYINDWTRTEGHLYRDIQLVRSVMYLVLVLVLAVASFNIVSTLVMVVQEKRSQIAILKTMGANDQMIMRTFVLQGTLNGLIGILIGAVSGVLLAWQLPTILKMLESWFAFSLLADDIYFVSSIPTDVQWLDVLLVLGVALLTSMLATLYPAWKATKVNPARALVGD</sequence>
<dbReference type="PANTHER" id="PTHR30489:SF0">
    <property type="entry name" value="LIPOPROTEIN-RELEASING SYSTEM TRANSMEMBRANE PROTEIN LOLE"/>
    <property type="match status" value="1"/>
</dbReference>
<evidence type="ECO:0000256" key="8">
    <source>
        <dbReference type="SAM" id="Phobius"/>
    </source>
</evidence>
<evidence type="ECO:0000313" key="12">
    <source>
        <dbReference type="Proteomes" id="UP000287823"/>
    </source>
</evidence>
<keyword evidence="12" id="KW-1185">Reference proteome</keyword>
<comment type="similarity">
    <text evidence="2">Belongs to the ABC-4 integral membrane protein family. LolC/E subfamily.</text>
</comment>
<feature type="transmembrane region" description="Helical" evidence="8">
    <location>
        <begin position="272"/>
        <end position="296"/>
    </location>
</feature>
<evidence type="ECO:0000259" key="10">
    <source>
        <dbReference type="Pfam" id="PF12704"/>
    </source>
</evidence>
<dbReference type="Pfam" id="PF02687">
    <property type="entry name" value="FtsX"/>
    <property type="match status" value="1"/>
</dbReference>
<evidence type="ECO:0000256" key="4">
    <source>
        <dbReference type="ARBA" id="ARBA00022475"/>
    </source>
</evidence>
<keyword evidence="5 8" id="KW-0812">Transmembrane</keyword>
<feature type="transmembrane region" description="Helical" evidence="8">
    <location>
        <begin position="317"/>
        <end position="344"/>
    </location>
</feature>
<reference evidence="11 12" key="1">
    <citation type="journal article" date="2011" name="Front. Microbiol.">
        <title>Genomic signatures of strain selection and enhancement in Bacillus atrophaeus var. globigii, a historical biowarfare simulant.</title>
        <authorList>
            <person name="Gibbons H.S."/>
            <person name="Broomall S.M."/>
            <person name="McNew L.A."/>
            <person name="Daligault H."/>
            <person name="Chapman C."/>
            <person name="Bruce D."/>
            <person name="Karavis M."/>
            <person name="Krepps M."/>
            <person name="McGregor P.A."/>
            <person name="Hong C."/>
            <person name="Park K.H."/>
            <person name="Akmal A."/>
            <person name="Feldman A."/>
            <person name="Lin J.S."/>
            <person name="Chang W.E."/>
            <person name="Higgs B.W."/>
            <person name="Demirev P."/>
            <person name="Lindquist J."/>
            <person name="Liem A."/>
            <person name="Fochler E."/>
            <person name="Read T.D."/>
            <person name="Tapia R."/>
            <person name="Johnson S."/>
            <person name="Bishop-Lilly K.A."/>
            <person name="Detter C."/>
            <person name="Han C."/>
            <person name="Sozhamannan S."/>
            <person name="Rosenzweig C.N."/>
            <person name="Skowronski E.W."/>
        </authorList>
    </citation>
    <scope>NUCLEOTIDE SEQUENCE [LARGE SCALE GENOMIC DNA]</scope>
    <source>
        <strain evidence="11 12">Y4G10-17</strain>
    </source>
</reference>
<dbReference type="Pfam" id="PF12704">
    <property type="entry name" value="MacB_PCD"/>
    <property type="match status" value="1"/>
</dbReference>
<evidence type="ECO:0000256" key="5">
    <source>
        <dbReference type="ARBA" id="ARBA00022692"/>
    </source>
</evidence>
<name>A0A432WHI1_9GAMM</name>
<organism evidence="11 12">
    <name type="scientific">Aliidiomarina soli</name>
    <dbReference type="NCBI Taxonomy" id="1928574"/>
    <lineage>
        <taxon>Bacteria</taxon>
        <taxon>Pseudomonadati</taxon>
        <taxon>Pseudomonadota</taxon>
        <taxon>Gammaproteobacteria</taxon>
        <taxon>Alteromonadales</taxon>
        <taxon>Idiomarinaceae</taxon>
        <taxon>Aliidiomarina</taxon>
    </lineage>
</organism>
<keyword evidence="11" id="KW-0449">Lipoprotein</keyword>
<evidence type="ECO:0000256" key="1">
    <source>
        <dbReference type="ARBA" id="ARBA00004651"/>
    </source>
</evidence>
<keyword evidence="4" id="KW-1003">Cell membrane</keyword>
<dbReference type="GO" id="GO:0042953">
    <property type="term" value="P:lipoprotein transport"/>
    <property type="evidence" value="ECO:0007669"/>
    <property type="project" value="InterPro"/>
</dbReference>
<comment type="subcellular location">
    <subcellularLocation>
        <location evidence="1">Cell membrane</location>
        <topology evidence="1">Multi-pass membrane protein</topology>
    </subcellularLocation>
</comment>
<gene>
    <name evidence="11" type="ORF">CWE14_08345</name>
</gene>
<proteinExistence type="inferred from homology"/>
<dbReference type="RefSeq" id="WP_126798943.1">
    <property type="nucleotide sequence ID" value="NZ_PIPO01000003.1"/>
</dbReference>
<dbReference type="EMBL" id="PIPO01000003">
    <property type="protein sequence ID" value="RUO33223.1"/>
    <property type="molecule type" value="Genomic_DNA"/>
</dbReference>
<accession>A0A432WHI1</accession>
<dbReference type="InterPro" id="IPR003838">
    <property type="entry name" value="ABC3_permease_C"/>
</dbReference>
<feature type="transmembrane region" description="Helical" evidence="8">
    <location>
        <begin position="381"/>
        <end position="401"/>
    </location>
</feature>
<evidence type="ECO:0000259" key="9">
    <source>
        <dbReference type="Pfam" id="PF02687"/>
    </source>
</evidence>
<evidence type="ECO:0000313" key="11">
    <source>
        <dbReference type="EMBL" id="RUO33223.1"/>
    </source>
</evidence>
<dbReference type="InterPro" id="IPR011925">
    <property type="entry name" value="LolCE_TM"/>
</dbReference>
<dbReference type="InterPro" id="IPR025857">
    <property type="entry name" value="MacB_PCD"/>
</dbReference>
<evidence type="ECO:0000256" key="7">
    <source>
        <dbReference type="ARBA" id="ARBA00023136"/>
    </source>
</evidence>
<feature type="transmembrane region" description="Helical" evidence="8">
    <location>
        <begin position="21"/>
        <end position="48"/>
    </location>
</feature>
<keyword evidence="6 8" id="KW-1133">Transmembrane helix</keyword>
<dbReference type="PANTHER" id="PTHR30489">
    <property type="entry name" value="LIPOPROTEIN-RELEASING SYSTEM TRANSMEMBRANE PROTEIN LOLE"/>
    <property type="match status" value="1"/>
</dbReference>
<evidence type="ECO:0000256" key="3">
    <source>
        <dbReference type="ARBA" id="ARBA00022448"/>
    </source>
</evidence>
<evidence type="ECO:0000256" key="6">
    <source>
        <dbReference type="ARBA" id="ARBA00022989"/>
    </source>
</evidence>
<dbReference type="GO" id="GO:0098797">
    <property type="term" value="C:plasma membrane protein complex"/>
    <property type="evidence" value="ECO:0007669"/>
    <property type="project" value="TreeGrafter"/>
</dbReference>
<comment type="caution">
    <text evidence="11">The sequence shown here is derived from an EMBL/GenBank/DDBJ whole genome shotgun (WGS) entry which is preliminary data.</text>
</comment>
<dbReference type="InterPro" id="IPR051447">
    <property type="entry name" value="Lipoprotein-release_system"/>
</dbReference>
<keyword evidence="7 8" id="KW-0472">Membrane</keyword>
<dbReference type="NCBIfam" id="TIGR02212">
    <property type="entry name" value="lolCE"/>
    <property type="match status" value="1"/>
</dbReference>
<feature type="domain" description="ABC3 transporter permease C-terminal" evidence="9">
    <location>
        <begin position="275"/>
        <end position="408"/>
    </location>
</feature>